<dbReference type="CDD" id="cd11648">
    <property type="entry name" value="RsmI"/>
    <property type="match status" value="1"/>
</dbReference>
<dbReference type="PANTHER" id="PTHR46111:SF1">
    <property type="entry name" value="RIBOSOMAL RNA SMALL SUBUNIT METHYLTRANSFERASE I"/>
    <property type="match status" value="1"/>
</dbReference>
<comment type="caution">
    <text evidence="8">The sequence shown here is derived from an EMBL/GenBank/DDBJ whole genome shotgun (WGS) entry which is preliminary data.</text>
</comment>
<evidence type="ECO:0000256" key="5">
    <source>
        <dbReference type="ARBA" id="ARBA00022691"/>
    </source>
</evidence>
<comment type="function">
    <text evidence="6">Catalyzes the 2'-O-methylation of the ribose of cytidine 1402 (C1402) in 16S rRNA.</text>
</comment>
<dbReference type="EMBL" id="JBEPLW010000018">
    <property type="protein sequence ID" value="MET3576213.1"/>
    <property type="molecule type" value="Genomic_DNA"/>
</dbReference>
<name>A0ABV2GD60_9BACL</name>
<reference evidence="8 9" key="1">
    <citation type="submission" date="2024-06" db="EMBL/GenBank/DDBJ databases">
        <title>Genomic Encyclopedia of Type Strains, Phase IV (KMG-IV): sequencing the most valuable type-strain genomes for metagenomic binning, comparative biology and taxonomic classification.</title>
        <authorList>
            <person name="Goeker M."/>
        </authorList>
    </citation>
    <scope>NUCLEOTIDE SEQUENCE [LARGE SCALE GENOMIC DNA]</scope>
    <source>
        <strain evidence="8 9">DSM 26128</strain>
    </source>
</reference>
<dbReference type="RefSeq" id="WP_354198063.1">
    <property type="nucleotide sequence ID" value="NZ_JBEPLW010000018.1"/>
</dbReference>
<feature type="domain" description="Tetrapyrrole methylase" evidence="7">
    <location>
        <begin position="13"/>
        <end position="213"/>
    </location>
</feature>
<dbReference type="InterPro" id="IPR018063">
    <property type="entry name" value="SAM_MeTrfase_RsmI_CS"/>
</dbReference>
<keyword evidence="3 6" id="KW-0489">Methyltransferase</keyword>
<evidence type="ECO:0000256" key="4">
    <source>
        <dbReference type="ARBA" id="ARBA00022679"/>
    </source>
</evidence>
<dbReference type="Gene3D" id="3.30.950.10">
    <property type="entry name" value="Methyltransferase, Cobalt-precorrin-4 Transmethylase, Domain 2"/>
    <property type="match status" value="1"/>
</dbReference>
<dbReference type="GO" id="GO:0032259">
    <property type="term" value="P:methylation"/>
    <property type="evidence" value="ECO:0007669"/>
    <property type="project" value="UniProtKB-KW"/>
</dbReference>
<dbReference type="InterPro" id="IPR014777">
    <property type="entry name" value="4pyrrole_Mease_sub1"/>
</dbReference>
<dbReference type="Proteomes" id="UP001549099">
    <property type="component" value="Unassembled WGS sequence"/>
</dbReference>
<dbReference type="HAMAP" id="MF_01877">
    <property type="entry name" value="16SrRNA_methyltr_I"/>
    <property type="match status" value="1"/>
</dbReference>
<keyword evidence="1 6" id="KW-0963">Cytoplasm</keyword>
<evidence type="ECO:0000256" key="3">
    <source>
        <dbReference type="ARBA" id="ARBA00022603"/>
    </source>
</evidence>
<dbReference type="Gene3D" id="3.40.1010.10">
    <property type="entry name" value="Cobalt-precorrin-4 Transmethylase, Domain 1"/>
    <property type="match status" value="1"/>
</dbReference>
<dbReference type="Pfam" id="PF00590">
    <property type="entry name" value="TP_methylase"/>
    <property type="match status" value="1"/>
</dbReference>
<dbReference type="NCBIfam" id="TIGR00096">
    <property type="entry name" value="16S rRNA (cytidine(1402)-2'-O)-methyltransferase"/>
    <property type="match status" value="1"/>
</dbReference>
<organism evidence="8 9">
    <name type="scientific">Bhargavaea ullalensis</name>
    <dbReference type="NCBI Taxonomy" id="1265685"/>
    <lineage>
        <taxon>Bacteria</taxon>
        <taxon>Bacillati</taxon>
        <taxon>Bacillota</taxon>
        <taxon>Bacilli</taxon>
        <taxon>Bacillales</taxon>
        <taxon>Caryophanaceae</taxon>
        <taxon>Bhargavaea</taxon>
    </lineage>
</organism>
<evidence type="ECO:0000256" key="2">
    <source>
        <dbReference type="ARBA" id="ARBA00022552"/>
    </source>
</evidence>
<dbReference type="PIRSF" id="PIRSF005917">
    <property type="entry name" value="MTase_YraL"/>
    <property type="match status" value="1"/>
</dbReference>
<dbReference type="InterPro" id="IPR008189">
    <property type="entry name" value="rRNA_ssu_MeTfrase_I"/>
</dbReference>
<keyword evidence="5 6" id="KW-0949">S-adenosyl-L-methionine</keyword>
<sequence length="291" mass="31613">MKSQKSVQDPGGKLYLVATPIGNLEDMTYRAVRVMSESAAIAAEDTRNTKKLCSHFGIGTPLISYHEHNLEAGGDRILGILAEGKDVALVSDAGMPCISDPGADIAARAIAEGFAVVPLPGANAALTALIASGLPAQPFLFYGFPTRKKADRRELFRQLAGRVETILLYESPHRLKESLRDMEAAFGTGRRIAVVRELTKKFEEILRGTVGEAAAWAEETDLKGEFCLVVEGAGEEAGEPEDEWWTGLPAKEHVEALIERENLPSKEAIKAAAKARGEAKRDVYRAYHLEK</sequence>
<keyword evidence="4 6" id="KW-0808">Transferase</keyword>
<comment type="similarity">
    <text evidence="6">Belongs to the methyltransferase superfamily. RsmI family.</text>
</comment>
<dbReference type="PROSITE" id="PS01296">
    <property type="entry name" value="RSMI"/>
    <property type="match status" value="1"/>
</dbReference>
<dbReference type="EC" id="2.1.1.198" evidence="6"/>
<keyword evidence="9" id="KW-1185">Reference proteome</keyword>
<evidence type="ECO:0000313" key="9">
    <source>
        <dbReference type="Proteomes" id="UP001549099"/>
    </source>
</evidence>
<protein>
    <recommendedName>
        <fullName evidence="6">Ribosomal RNA small subunit methyltransferase I</fullName>
        <ecNumber evidence="6">2.1.1.198</ecNumber>
    </recommendedName>
    <alternativeName>
        <fullName evidence="6">16S rRNA 2'-O-ribose C1402 methyltransferase</fullName>
    </alternativeName>
    <alternativeName>
        <fullName evidence="6">rRNA (cytidine-2'-O-)-methyltransferase RsmI</fullName>
    </alternativeName>
</protein>
<dbReference type="SUPFAM" id="SSF53790">
    <property type="entry name" value="Tetrapyrrole methylase"/>
    <property type="match status" value="1"/>
</dbReference>
<dbReference type="PANTHER" id="PTHR46111">
    <property type="entry name" value="RIBOSOMAL RNA SMALL SUBUNIT METHYLTRANSFERASE I"/>
    <property type="match status" value="1"/>
</dbReference>
<evidence type="ECO:0000256" key="6">
    <source>
        <dbReference type="HAMAP-Rule" id="MF_01877"/>
    </source>
</evidence>
<dbReference type="InterPro" id="IPR035996">
    <property type="entry name" value="4pyrrol_Methylase_sf"/>
</dbReference>
<evidence type="ECO:0000256" key="1">
    <source>
        <dbReference type="ARBA" id="ARBA00022490"/>
    </source>
</evidence>
<dbReference type="InterPro" id="IPR000878">
    <property type="entry name" value="4pyrrol_Mease"/>
</dbReference>
<dbReference type="GO" id="GO:0008168">
    <property type="term" value="F:methyltransferase activity"/>
    <property type="evidence" value="ECO:0007669"/>
    <property type="project" value="UniProtKB-KW"/>
</dbReference>
<accession>A0ABV2GD60</accession>
<proteinExistence type="inferred from homology"/>
<comment type="subcellular location">
    <subcellularLocation>
        <location evidence="6">Cytoplasm</location>
    </subcellularLocation>
</comment>
<keyword evidence="2 6" id="KW-0698">rRNA processing</keyword>
<comment type="catalytic activity">
    <reaction evidence="6">
        <text>cytidine(1402) in 16S rRNA + S-adenosyl-L-methionine = 2'-O-methylcytidine(1402) in 16S rRNA + S-adenosyl-L-homocysteine + H(+)</text>
        <dbReference type="Rhea" id="RHEA:42924"/>
        <dbReference type="Rhea" id="RHEA-COMP:10285"/>
        <dbReference type="Rhea" id="RHEA-COMP:10286"/>
        <dbReference type="ChEBI" id="CHEBI:15378"/>
        <dbReference type="ChEBI" id="CHEBI:57856"/>
        <dbReference type="ChEBI" id="CHEBI:59789"/>
        <dbReference type="ChEBI" id="CHEBI:74495"/>
        <dbReference type="ChEBI" id="CHEBI:82748"/>
        <dbReference type="EC" id="2.1.1.198"/>
    </reaction>
</comment>
<evidence type="ECO:0000313" key="8">
    <source>
        <dbReference type="EMBL" id="MET3576213.1"/>
    </source>
</evidence>
<evidence type="ECO:0000259" key="7">
    <source>
        <dbReference type="Pfam" id="PF00590"/>
    </source>
</evidence>
<dbReference type="InterPro" id="IPR014776">
    <property type="entry name" value="4pyrrole_Mease_sub2"/>
</dbReference>
<gene>
    <name evidence="6" type="primary">rsmI</name>
    <name evidence="8" type="ORF">ABID49_002128</name>
</gene>